<sequence length="118" mass="12549">MRHGMHAYFRGCWMWLTGFWCTAAGGFWAWATCDSTECSTLFELGAAWATSPVLTFGGGFESPITSTGSLAGLSLLGVLCCTIRMPPAFTAGSRPATSSLSSSAIFSDLATCCYVHLR</sequence>
<evidence type="ECO:0000313" key="2">
    <source>
        <dbReference type="EMBL" id="MBW29671.1"/>
    </source>
</evidence>
<accession>A0A2M3ZMB4</accession>
<feature type="transmembrane region" description="Helical" evidence="1">
    <location>
        <begin position="12"/>
        <end position="31"/>
    </location>
</feature>
<organism evidence="2">
    <name type="scientific">Anopheles braziliensis</name>
    <dbReference type="NCBI Taxonomy" id="58242"/>
    <lineage>
        <taxon>Eukaryota</taxon>
        <taxon>Metazoa</taxon>
        <taxon>Ecdysozoa</taxon>
        <taxon>Arthropoda</taxon>
        <taxon>Hexapoda</taxon>
        <taxon>Insecta</taxon>
        <taxon>Pterygota</taxon>
        <taxon>Neoptera</taxon>
        <taxon>Endopterygota</taxon>
        <taxon>Diptera</taxon>
        <taxon>Nematocera</taxon>
        <taxon>Culicoidea</taxon>
        <taxon>Culicidae</taxon>
        <taxon>Anophelinae</taxon>
        <taxon>Anopheles</taxon>
    </lineage>
</organism>
<keyword evidence="1" id="KW-0472">Membrane</keyword>
<protein>
    <submittedName>
        <fullName evidence="2">Putative secreted peptide</fullName>
    </submittedName>
</protein>
<keyword evidence="1" id="KW-0812">Transmembrane</keyword>
<evidence type="ECO:0000256" key="1">
    <source>
        <dbReference type="SAM" id="Phobius"/>
    </source>
</evidence>
<dbReference type="AlphaFoldDB" id="A0A2M3ZMB4"/>
<proteinExistence type="predicted"/>
<reference evidence="2" key="1">
    <citation type="submission" date="2018-01" db="EMBL/GenBank/DDBJ databases">
        <title>An insight into the sialome of Amazonian anophelines.</title>
        <authorList>
            <person name="Ribeiro J.M."/>
            <person name="Scarpassa V."/>
            <person name="Calvo E."/>
        </authorList>
    </citation>
    <scope>NUCLEOTIDE SEQUENCE</scope>
    <source>
        <tissue evidence="2">Salivary glands</tissue>
    </source>
</reference>
<keyword evidence="1" id="KW-1133">Transmembrane helix</keyword>
<name>A0A2M3ZMB4_9DIPT</name>
<dbReference type="EMBL" id="GGFM01008920">
    <property type="protein sequence ID" value="MBW29671.1"/>
    <property type="molecule type" value="Transcribed_RNA"/>
</dbReference>